<dbReference type="InterPro" id="IPR003593">
    <property type="entry name" value="AAA+_ATPase"/>
</dbReference>
<sequence>MLTKTFPVSDTADHDPLVQVRAAVKTYGPTKALAGVTLDVRAGEVFGVVGHNGAGKSTLMRVLSGLDAVDSGSVQIGGAGRPSERGFPGVRMAYQEGSLAHELTVYENIYLSSRNWIPDKRWHKPASARAAARLDEIFPDHTISPSDYVDDLPLADRQMVEIARATIADDLRLLILDEPTESLSGSAVDHLYAYVRKLRDSGHAIILVSHRLKEILSVCDRVAVMKDGAVVSTHHAASVTEQDLFLAMGGEVAIQTAGRGATKIAADSSRPVAVNVPMLTVDGAATQIVAHKGEVIGLAGIAGQGQEQVLDRLWRRSGDVEVSPALAYVPGDRQRSGILPIWNVARNLTITALPGLSRTGLRQADKEDSLVAEWVDRLKIRGGANAAIAGLSGGNQQKVIVARAFASDADTILLDDPFRGVDVHTKVELYQLIKSEARKGRTIIWYSSENSEMQHCDRAYVLRAGRIAGELHGSEITDERIISLSFAEAGEPRP</sequence>
<dbReference type="RefSeq" id="WP_267614553.1">
    <property type="nucleotide sequence ID" value="NZ_JAOVZQ010000001.1"/>
</dbReference>
<protein>
    <submittedName>
        <fullName evidence="9">Sugar ABC transporter ATP-binding protein</fullName>
    </submittedName>
</protein>
<dbReference type="PROSITE" id="PS00211">
    <property type="entry name" value="ABC_TRANSPORTER_1"/>
    <property type="match status" value="1"/>
</dbReference>
<evidence type="ECO:0000256" key="3">
    <source>
        <dbReference type="ARBA" id="ARBA00022597"/>
    </source>
</evidence>
<dbReference type="PANTHER" id="PTHR43790">
    <property type="entry name" value="CARBOHYDRATE TRANSPORT ATP-BINDING PROTEIN MG119-RELATED"/>
    <property type="match status" value="1"/>
</dbReference>
<dbReference type="SMART" id="SM00382">
    <property type="entry name" value="AAA"/>
    <property type="match status" value="2"/>
</dbReference>
<feature type="domain" description="ABC transporter" evidence="8">
    <location>
        <begin position="18"/>
        <end position="252"/>
    </location>
</feature>
<organism evidence="9 10">
    <name type="scientific">Hoeflea ulvae</name>
    <dbReference type="NCBI Taxonomy" id="2983764"/>
    <lineage>
        <taxon>Bacteria</taxon>
        <taxon>Pseudomonadati</taxon>
        <taxon>Pseudomonadota</taxon>
        <taxon>Alphaproteobacteria</taxon>
        <taxon>Hyphomicrobiales</taxon>
        <taxon>Rhizobiaceae</taxon>
        <taxon>Hoeflea</taxon>
    </lineage>
</organism>
<accession>A0ABT3YLM5</accession>
<keyword evidence="3" id="KW-0762">Sugar transport</keyword>
<keyword evidence="6 9" id="KW-0067">ATP-binding</keyword>
<evidence type="ECO:0000256" key="5">
    <source>
        <dbReference type="ARBA" id="ARBA00022741"/>
    </source>
</evidence>
<keyword evidence="10" id="KW-1185">Reference proteome</keyword>
<dbReference type="InterPro" id="IPR017871">
    <property type="entry name" value="ABC_transporter-like_CS"/>
</dbReference>
<evidence type="ECO:0000256" key="1">
    <source>
        <dbReference type="ARBA" id="ARBA00005417"/>
    </source>
</evidence>
<dbReference type="Proteomes" id="UP001081283">
    <property type="component" value="Unassembled WGS sequence"/>
</dbReference>
<dbReference type="GO" id="GO:0005524">
    <property type="term" value="F:ATP binding"/>
    <property type="evidence" value="ECO:0007669"/>
    <property type="project" value="UniProtKB-KW"/>
</dbReference>
<evidence type="ECO:0000313" key="10">
    <source>
        <dbReference type="Proteomes" id="UP001081283"/>
    </source>
</evidence>
<dbReference type="SUPFAM" id="SSF52540">
    <property type="entry name" value="P-loop containing nucleoside triphosphate hydrolases"/>
    <property type="match status" value="2"/>
</dbReference>
<name>A0ABT3YLM5_9HYPH</name>
<dbReference type="Pfam" id="PF00005">
    <property type="entry name" value="ABC_tran"/>
    <property type="match status" value="2"/>
</dbReference>
<gene>
    <name evidence="9" type="ORF">OEG82_22355</name>
</gene>
<dbReference type="EMBL" id="JAOVZQ010000001">
    <property type="protein sequence ID" value="MCY0096732.1"/>
    <property type="molecule type" value="Genomic_DNA"/>
</dbReference>
<evidence type="ECO:0000256" key="6">
    <source>
        <dbReference type="ARBA" id="ARBA00022840"/>
    </source>
</evidence>
<keyword evidence="7" id="KW-0472">Membrane</keyword>
<keyword evidence="4" id="KW-0677">Repeat</keyword>
<dbReference type="InterPro" id="IPR003439">
    <property type="entry name" value="ABC_transporter-like_ATP-bd"/>
</dbReference>
<evidence type="ECO:0000256" key="7">
    <source>
        <dbReference type="ARBA" id="ARBA00023136"/>
    </source>
</evidence>
<keyword evidence="2" id="KW-0813">Transport</keyword>
<keyword evidence="5" id="KW-0547">Nucleotide-binding</keyword>
<comment type="similarity">
    <text evidence="1">Belongs to the ABC transporter superfamily.</text>
</comment>
<evidence type="ECO:0000256" key="4">
    <source>
        <dbReference type="ARBA" id="ARBA00022737"/>
    </source>
</evidence>
<dbReference type="Gene3D" id="3.40.50.300">
    <property type="entry name" value="P-loop containing nucleotide triphosphate hydrolases"/>
    <property type="match status" value="2"/>
</dbReference>
<comment type="caution">
    <text evidence="9">The sequence shown here is derived from an EMBL/GenBank/DDBJ whole genome shotgun (WGS) entry which is preliminary data.</text>
</comment>
<evidence type="ECO:0000259" key="8">
    <source>
        <dbReference type="PROSITE" id="PS50893"/>
    </source>
</evidence>
<dbReference type="PROSITE" id="PS50893">
    <property type="entry name" value="ABC_TRANSPORTER_2"/>
    <property type="match status" value="2"/>
</dbReference>
<proteinExistence type="inferred from homology"/>
<dbReference type="CDD" id="cd03216">
    <property type="entry name" value="ABC_Carb_Monos_I"/>
    <property type="match status" value="1"/>
</dbReference>
<feature type="domain" description="ABC transporter" evidence="8">
    <location>
        <begin position="264"/>
        <end position="489"/>
    </location>
</feature>
<reference evidence="9" key="1">
    <citation type="submission" date="2022-10" db="EMBL/GenBank/DDBJ databases">
        <title>Hoeflea sp. J2-29, isolated from marine algae.</title>
        <authorList>
            <person name="Kristyanto S."/>
            <person name="Kim J.M."/>
            <person name="Jeon C.O."/>
        </authorList>
    </citation>
    <scope>NUCLEOTIDE SEQUENCE</scope>
    <source>
        <strain evidence="9">J2-29</strain>
    </source>
</reference>
<dbReference type="InterPro" id="IPR050107">
    <property type="entry name" value="ABC_carbohydrate_import_ATPase"/>
</dbReference>
<dbReference type="InterPro" id="IPR027417">
    <property type="entry name" value="P-loop_NTPase"/>
</dbReference>
<evidence type="ECO:0000256" key="2">
    <source>
        <dbReference type="ARBA" id="ARBA00022448"/>
    </source>
</evidence>
<evidence type="ECO:0000313" key="9">
    <source>
        <dbReference type="EMBL" id="MCY0096732.1"/>
    </source>
</evidence>
<dbReference type="PANTHER" id="PTHR43790:SF9">
    <property type="entry name" value="GALACTOFURANOSE TRANSPORTER ATP-BINDING PROTEIN YTFR"/>
    <property type="match status" value="1"/>
</dbReference>